<dbReference type="RefSeq" id="WP_027676914.1">
    <property type="nucleotide sequence ID" value="NZ_CP039691.1"/>
</dbReference>
<accession>A0A4D7DSI6</accession>
<dbReference type="GO" id="GO:0006508">
    <property type="term" value="P:proteolysis"/>
    <property type="evidence" value="ECO:0007669"/>
    <property type="project" value="UniProtKB-KW"/>
</dbReference>
<dbReference type="Proteomes" id="UP000826513">
    <property type="component" value="Chromosome 1"/>
</dbReference>
<organism evidence="9 11">
    <name type="scientific">Agrobacterium larrymoorei</name>
    <dbReference type="NCBI Taxonomy" id="160699"/>
    <lineage>
        <taxon>Bacteria</taxon>
        <taxon>Pseudomonadati</taxon>
        <taxon>Pseudomonadota</taxon>
        <taxon>Alphaproteobacteria</taxon>
        <taxon>Hyphomicrobiales</taxon>
        <taxon>Rhizobiaceae</taxon>
        <taxon>Rhizobium/Agrobacterium group</taxon>
        <taxon>Agrobacterium</taxon>
    </lineage>
</organism>
<evidence type="ECO:0000256" key="3">
    <source>
        <dbReference type="ARBA" id="ARBA00022692"/>
    </source>
</evidence>
<evidence type="ECO:0000256" key="7">
    <source>
        <dbReference type="SAM" id="Phobius"/>
    </source>
</evidence>
<feature type="transmembrane region" description="Helical" evidence="7">
    <location>
        <begin position="129"/>
        <end position="146"/>
    </location>
</feature>
<feature type="transmembrane region" description="Helical" evidence="7">
    <location>
        <begin position="76"/>
        <end position="93"/>
    </location>
</feature>
<evidence type="ECO:0000256" key="1">
    <source>
        <dbReference type="ARBA" id="ARBA00004141"/>
    </source>
</evidence>
<proteinExistence type="inferred from homology"/>
<evidence type="ECO:0000256" key="2">
    <source>
        <dbReference type="ARBA" id="ARBA00009045"/>
    </source>
</evidence>
<dbReference type="EMBL" id="CP072167">
    <property type="protein sequence ID" value="QYA06202.1"/>
    <property type="molecule type" value="Genomic_DNA"/>
</dbReference>
<reference evidence="10 12" key="2">
    <citation type="submission" date="2021-03" db="EMBL/GenBank/DDBJ databases">
        <title>Rapid diversification of plasmids in a genus of pathogenic and nitrogen fixing bacteria.</title>
        <authorList>
            <person name="Weisberg A.J."/>
            <person name="Miller M."/>
            <person name="Ream W."/>
            <person name="Grunwald N.J."/>
            <person name="Chang J.H."/>
        </authorList>
    </citation>
    <scope>NUCLEOTIDE SEQUENCE [LARGE SCALE GENOMIC DNA]</scope>
    <source>
        <strain evidence="10 12">AF3.44</strain>
    </source>
</reference>
<dbReference type="InterPro" id="IPR050925">
    <property type="entry name" value="Rhomboid_protease_S54"/>
</dbReference>
<dbReference type="Pfam" id="PF01694">
    <property type="entry name" value="Rhomboid"/>
    <property type="match status" value="1"/>
</dbReference>
<dbReference type="SUPFAM" id="SSF144091">
    <property type="entry name" value="Rhomboid-like"/>
    <property type="match status" value="1"/>
</dbReference>
<evidence type="ECO:0000313" key="10">
    <source>
        <dbReference type="EMBL" id="QYA06202.1"/>
    </source>
</evidence>
<dbReference type="KEGG" id="alf:CFBP5473_10745"/>
<evidence type="ECO:0000256" key="4">
    <source>
        <dbReference type="ARBA" id="ARBA00022801"/>
    </source>
</evidence>
<keyword evidence="6 7" id="KW-0472">Membrane</keyword>
<gene>
    <name evidence="9" type="ORF">CFBP5473_10745</name>
    <name evidence="10" type="ORF">J5285_08980</name>
</gene>
<protein>
    <submittedName>
        <fullName evidence="9">Rhomboid family intramembrane serine protease</fullName>
    </submittedName>
</protein>
<evidence type="ECO:0000313" key="11">
    <source>
        <dbReference type="Proteomes" id="UP000298545"/>
    </source>
</evidence>
<name>A0A4D7DSI6_9HYPH</name>
<dbReference type="Proteomes" id="UP000298545">
    <property type="component" value="Chromosome circular"/>
</dbReference>
<dbReference type="PANTHER" id="PTHR43731:SF14">
    <property type="entry name" value="PRESENILIN-ASSOCIATED RHOMBOID-LIKE PROTEIN, MITOCHONDRIAL"/>
    <property type="match status" value="1"/>
</dbReference>
<dbReference type="GO" id="GO:0004252">
    <property type="term" value="F:serine-type endopeptidase activity"/>
    <property type="evidence" value="ECO:0007669"/>
    <property type="project" value="InterPro"/>
</dbReference>
<reference evidence="9 11" key="1">
    <citation type="submission" date="2019-04" db="EMBL/GenBank/DDBJ databases">
        <title>Complete genome sequence of Agrobacterium larrymoorei CFBP5473.</title>
        <authorList>
            <person name="Haryono M."/>
            <person name="Chou L."/>
            <person name="Lin Y.-C."/>
            <person name="Lai E.-M."/>
            <person name="Kuo C.-H."/>
        </authorList>
    </citation>
    <scope>NUCLEOTIDE SEQUENCE [LARGE SCALE GENOMIC DNA]</scope>
    <source>
        <strain evidence="9 11">CFBP5473</strain>
    </source>
</reference>
<dbReference type="AlphaFoldDB" id="A0A4D7DSI6"/>
<feature type="domain" description="Peptidase S54 rhomboid" evidence="8">
    <location>
        <begin position="59"/>
        <end position="191"/>
    </location>
</feature>
<keyword evidence="5 7" id="KW-1133">Transmembrane helix</keyword>
<sequence>MKQRFILSRLNISMALALLTIVTSLSVSYLATGQIFSTVKMPVLRTYGGTTFEDIENLQLWRLATAQLIHAKQAHMLLNALCLFLIGSLVERIVGGWRTFLIWLVAGGTATVISPILTEAPWNVGTGSSQATFAFAGCAIVLALSGTLKRKSVWPLICLVVLPGVTLDLIYGGYPKPGHVTGLLIGMLFGKFYDIRQVKARLPQV</sequence>
<dbReference type="GO" id="GO:0016020">
    <property type="term" value="C:membrane"/>
    <property type="evidence" value="ECO:0007669"/>
    <property type="project" value="UniProtKB-SubCell"/>
</dbReference>
<keyword evidence="4" id="KW-0378">Hydrolase</keyword>
<dbReference type="EMBL" id="CP039691">
    <property type="protein sequence ID" value="QCI98344.1"/>
    <property type="molecule type" value="Genomic_DNA"/>
</dbReference>
<evidence type="ECO:0000256" key="5">
    <source>
        <dbReference type="ARBA" id="ARBA00022989"/>
    </source>
</evidence>
<keyword evidence="9" id="KW-0645">Protease</keyword>
<dbReference type="Gene3D" id="1.20.1540.10">
    <property type="entry name" value="Rhomboid-like"/>
    <property type="match status" value="1"/>
</dbReference>
<evidence type="ECO:0000259" key="8">
    <source>
        <dbReference type="Pfam" id="PF01694"/>
    </source>
</evidence>
<dbReference type="InterPro" id="IPR022764">
    <property type="entry name" value="Peptidase_S54_rhomboid_dom"/>
</dbReference>
<keyword evidence="3 7" id="KW-0812">Transmembrane</keyword>
<comment type="similarity">
    <text evidence="2">Belongs to the peptidase S54 family.</text>
</comment>
<dbReference type="InterPro" id="IPR035952">
    <property type="entry name" value="Rhomboid-like_sf"/>
</dbReference>
<evidence type="ECO:0000313" key="9">
    <source>
        <dbReference type="EMBL" id="QCI98344.1"/>
    </source>
</evidence>
<dbReference type="OrthoDB" id="9778341at2"/>
<dbReference type="STRING" id="1367849.GCA_000518585_04401"/>
<comment type="subcellular location">
    <subcellularLocation>
        <location evidence="1">Membrane</location>
        <topology evidence="1">Multi-pass membrane protein</topology>
    </subcellularLocation>
</comment>
<feature type="transmembrane region" description="Helical" evidence="7">
    <location>
        <begin position="100"/>
        <end position="117"/>
    </location>
</feature>
<dbReference type="PANTHER" id="PTHR43731">
    <property type="entry name" value="RHOMBOID PROTEASE"/>
    <property type="match status" value="1"/>
</dbReference>
<keyword evidence="12" id="KW-1185">Reference proteome</keyword>
<evidence type="ECO:0000256" key="6">
    <source>
        <dbReference type="ARBA" id="ARBA00023136"/>
    </source>
</evidence>
<evidence type="ECO:0000313" key="12">
    <source>
        <dbReference type="Proteomes" id="UP000826513"/>
    </source>
</evidence>
<feature type="transmembrane region" description="Helical" evidence="7">
    <location>
        <begin position="153"/>
        <end position="171"/>
    </location>
</feature>